<gene>
    <name evidence="2" type="ORF">C4532_13935</name>
</gene>
<accession>A0A419EUD3</accession>
<reference evidence="2 3" key="1">
    <citation type="journal article" date="2017" name="ISME J.">
        <title>Energy and carbon metabolisms in a deep terrestrial subsurface fluid microbial community.</title>
        <authorList>
            <person name="Momper L."/>
            <person name="Jungbluth S.P."/>
            <person name="Lee M.D."/>
            <person name="Amend J.P."/>
        </authorList>
    </citation>
    <scope>NUCLEOTIDE SEQUENCE [LARGE SCALE GENOMIC DNA]</scope>
    <source>
        <strain evidence="2">SURF_17</strain>
    </source>
</reference>
<dbReference type="AlphaFoldDB" id="A0A419EUD3"/>
<feature type="transmembrane region" description="Helical" evidence="1">
    <location>
        <begin position="6"/>
        <end position="26"/>
    </location>
</feature>
<protein>
    <submittedName>
        <fullName evidence="2">Uncharacterized protein</fullName>
    </submittedName>
</protein>
<comment type="caution">
    <text evidence="2">The sequence shown here is derived from an EMBL/GenBank/DDBJ whole genome shotgun (WGS) entry which is preliminary data.</text>
</comment>
<keyword evidence="1" id="KW-1133">Transmembrane helix</keyword>
<sequence>MINAAVVYDAVNVLLALASLVGLILLGKFIPSRRVRIVVAIALILIILTSPIYMLCMRVFKLYEVAYAGEMIGKVEKGTFAKVMRFRDIAVLGHVFEFISIALIVGASKVMLALPRAGETNGGTPQ</sequence>
<organism evidence="2 3">
    <name type="scientific">Candidatus Abyssobacteria bacterium SURF_17</name>
    <dbReference type="NCBI Taxonomy" id="2093361"/>
    <lineage>
        <taxon>Bacteria</taxon>
        <taxon>Pseudomonadati</taxon>
        <taxon>Candidatus Hydrogenedentota</taxon>
        <taxon>Candidatus Abyssobacteria</taxon>
    </lineage>
</organism>
<keyword evidence="1" id="KW-0812">Transmembrane</keyword>
<evidence type="ECO:0000313" key="2">
    <source>
        <dbReference type="EMBL" id="RJP67845.1"/>
    </source>
</evidence>
<evidence type="ECO:0000313" key="3">
    <source>
        <dbReference type="Proteomes" id="UP000285961"/>
    </source>
</evidence>
<proteinExistence type="predicted"/>
<dbReference type="Proteomes" id="UP000285961">
    <property type="component" value="Unassembled WGS sequence"/>
</dbReference>
<name>A0A419EUD3_9BACT</name>
<evidence type="ECO:0000256" key="1">
    <source>
        <dbReference type="SAM" id="Phobius"/>
    </source>
</evidence>
<keyword evidence="1" id="KW-0472">Membrane</keyword>
<feature type="transmembrane region" description="Helical" evidence="1">
    <location>
        <begin position="89"/>
        <end position="107"/>
    </location>
</feature>
<feature type="transmembrane region" description="Helical" evidence="1">
    <location>
        <begin position="38"/>
        <end position="60"/>
    </location>
</feature>
<dbReference type="EMBL" id="QZKI01000098">
    <property type="protein sequence ID" value="RJP67845.1"/>
    <property type="molecule type" value="Genomic_DNA"/>
</dbReference>